<keyword evidence="2" id="KW-0732">Signal</keyword>
<evidence type="ECO:0000256" key="2">
    <source>
        <dbReference type="SAM" id="SignalP"/>
    </source>
</evidence>
<dbReference type="EMBL" id="JBITLE010000005">
    <property type="protein sequence ID" value="MFI7263720.1"/>
    <property type="molecule type" value="Genomic_DNA"/>
</dbReference>
<feature type="compositionally biased region" description="Low complexity" evidence="1">
    <location>
        <begin position="113"/>
        <end position="122"/>
    </location>
</feature>
<dbReference type="Proteomes" id="UP001612812">
    <property type="component" value="Unassembled WGS sequence"/>
</dbReference>
<evidence type="ECO:0000313" key="3">
    <source>
        <dbReference type="EMBL" id="MFI7263720.1"/>
    </source>
</evidence>
<evidence type="ECO:0000256" key="1">
    <source>
        <dbReference type="SAM" id="MobiDB-lite"/>
    </source>
</evidence>
<accession>A0ABW7ZLM1</accession>
<dbReference type="RefSeq" id="WP_396760013.1">
    <property type="nucleotide sequence ID" value="NZ_JBITLA010000005.1"/>
</dbReference>
<comment type="caution">
    <text evidence="3">The sequence shown here is derived from an EMBL/GenBank/DDBJ whole genome shotgun (WGS) entry which is preliminary data.</text>
</comment>
<sequence>MRVRDRLTAVVVTLAFVLAAPGSAAVLPSVGPSAVGPSAAGPSVVGPSVVGPSAAGPFAAGRSAVVPASGCRAGPDPAAYPRRWCAEPSGGWWGDPRGGPAYGDGPDEPLPAAPLGVAGPVVSARIAPGRPPTVPLPARGAPAARAPPTA</sequence>
<feature type="compositionally biased region" description="Low complexity" evidence="1">
    <location>
        <begin position="136"/>
        <end position="150"/>
    </location>
</feature>
<evidence type="ECO:0000313" key="4">
    <source>
        <dbReference type="Proteomes" id="UP001612812"/>
    </source>
</evidence>
<reference evidence="3 4" key="1">
    <citation type="submission" date="2024-10" db="EMBL/GenBank/DDBJ databases">
        <title>The Natural Products Discovery Center: Release of the First 8490 Sequenced Strains for Exploring Actinobacteria Biosynthetic Diversity.</title>
        <authorList>
            <person name="Kalkreuter E."/>
            <person name="Kautsar S.A."/>
            <person name="Yang D."/>
            <person name="Bader C.D."/>
            <person name="Teijaro C.N."/>
            <person name="Fluegel L."/>
            <person name="Davis C.M."/>
            <person name="Simpson J.R."/>
            <person name="Lauterbach L."/>
            <person name="Steele A.D."/>
            <person name="Gui C."/>
            <person name="Meng S."/>
            <person name="Li G."/>
            <person name="Viehrig K."/>
            <person name="Ye F."/>
            <person name="Su P."/>
            <person name="Kiefer A.F."/>
            <person name="Nichols A."/>
            <person name="Cepeda A.J."/>
            <person name="Yan W."/>
            <person name="Fan B."/>
            <person name="Jiang Y."/>
            <person name="Adhikari A."/>
            <person name="Zheng C.-J."/>
            <person name="Schuster L."/>
            <person name="Cowan T.M."/>
            <person name="Smanski M.J."/>
            <person name="Chevrette M.G."/>
            <person name="De Carvalho L.P.S."/>
            <person name="Shen B."/>
        </authorList>
    </citation>
    <scope>NUCLEOTIDE SEQUENCE [LARGE SCALE GENOMIC DNA]</scope>
    <source>
        <strain evidence="3 4">NPDC049845</strain>
    </source>
</reference>
<name>A0ABW7ZLM1_9ACTN</name>
<proteinExistence type="predicted"/>
<feature type="region of interest" description="Disordered" evidence="1">
    <location>
        <begin position="96"/>
        <end position="150"/>
    </location>
</feature>
<protein>
    <submittedName>
        <fullName evidence="3">Uncharacterized protein</fullName>
    </submittedName>
</protein>
<gene>
    <name evidence="3" type="ORF">ACIBP4_15660</name>
</gene>
<keyword evidence="4" id="KW-1185">Reference proteome</keyword>
<feature type="chain" id="PRO_5047071017" evidence="2">
    <location>
        <begin position="25"/>
        <end position="150"/>
    </location>
</feature>
<organism evidence="3 4">
    <name type="scientific">Micromonospora maritima</name>
    <dbReference type="NCBI Taxonomy" id="986711"/>
    <lineage>
        <taxon>Bacteria</taxon>
        <taxon>Bacillati</taxon>
        <taxon>Actinomycetota</taxon>
        <taxon>Actinomycetes</taxon>
        <taxon>Micromonosporales</taxon>
        <taxon>Micromonosporaceae</taxon>
        <taxon>Micromonospora</taxon>
    </lineage>
</organism>
<feature type="signal peptide" evidence="2">
    <location>
        <begin position="1"/>
        <end position="24"/>
    </location>
</feature>